<proteinExistence type="predicted"/>
<reference evidence="2" key="1">
    <citation type="submission" date="2021-03" db="EMBL/GenBank/DDBJ databases">
        <authorList>
            <person name="Tagirdzhanova G."/>
        </authorList>
    </citation>
    <scope>NUCLEOTIDE SEQUENCE</scope>
</reference>
<evidence type="ECO:0000313" key="2">
    <source>
        <dbReference type="EMBL" id="CAF9912597.1"/>
    </source>
</evidence>
<evidence type="ECO:0000256" key="1">
    <source>
        <dbReference type="SAM" id="MobiDB-lite"/>
    </source>
</evidence>
<evidence type="ECO:0000313" key="3">
    <source>
        <dbReference type="Proteomes" id="UP000664534"/>
    </source>
</evidence>
<feature type="compositionally biased region" description="Polar residues" evidence="1">
    <location>
        <begin position="38"/>
        <end position="52"/>
    </location>
</feature>
<comment type="caution">
    <text evidence="2">The sequence shown here is derived from an EMBL/GenBank/DDBJ whole genome shotgun (WGS) entry which is preliminary data.</text>
</comment>
<gene>
    <name evidence="2" type="ORF">IMSHALPRED_000358</name>
</gene>
<name>A0A8H3EUJ0_9LECA</name>
<dbReference type="AlphaFoldDB" id="A0A8H3EUJ0"/>
<protein>
    <submittedName>
        <fullName evidence="2">Uncharacterized protein</fullName>
    </submittedName>
</protein>
<dbReference type="OrthoDB" id="5235440at2759"/>
<feature type="region of interest" description="Disordered" evidence="1">
    <location>
        <begin position="339"/>
        <end position="368"/>
    </location>
</feature>
<dbReference type="Proteomes" id="UP000664534">
    <property type="component" value="Unassembled WGS sequence"/>
</dbReference>
<dbReference type="EMBL" id="CAJPDT010000010">
    <property type="protein sequence ID" value="CAF9912597.1"/>
    <property type="molecule type" value="Genomic_DNA"/>
</dbReference>
<sequence length="419" mass="47341">MALAIPIISSEVSQLPDQTHGALTPPEHRSSAPPHEQVNASLKSSENPSLNHISDPEIVNPLNESPTSKMREEIRIELRRRWHEIREGELSRTLRWAWDSDSSYGMLSVGMLSVDSSVKSGAAAVKSELLGKFCNKPTTLYWAHSAQRNDRCPRYIWGCIYKEWFRCHDYKPRMDFEHFFANPVRITSTGPTTIFDILETHEYLHNQTSLLLDKIRRGELEKSRMSACLSPQNYKLSPTCRAIIIVLDKLASREDDKFFSGGYISLDEEVQKQNVLMVRTGDESGLSEPINFESVRERALPLARPDLNPHDGIEAIRVTLATAVGFVVDLQRREELAFPESAPSSAVDRALGPTPHHPKESSASTTNADEWVDKLMEIADDEGVDNVWEVRMAVSTVNAMHRGESRPFEIGLYFGNSWR</sequence>
<accession>A0A8H3EUJ0</accession>
<organism evidence="2 3">
    <name type="scientific">Imshaugia aleurites</name>
    <dbReference type="NCBI Taxonomy" id="172621"/>
    <lineage>
        <taxon>Eukaryota</taxon>
        <taxon>Fungi</taxon>
        <taxon>Dikarya</taxon>
        <taxon>Ascomycota</taxon>
        <taxon>Pezizomycotina</taxon>
        <taxon>Lecanoromycetes</taxon>
        <taxon>OSLEUM clade</taxon>
        <taxon>Lecanoromycetidae</taxon>
        <taxon>Lecanorales</taxon>
        <taxon>Lecanorineae</taxon>
        <taxon>Parmeliaceae</taxon>
        <taxon>Imshaugia</taxon>
    </lineage>
</organism>
<keyword evidence="3" id="KW-1185">Reference proteome</keyword>
<feature type="region of interest" description="Disordered" evidence="1">
    <location>
        <begin position="9"/>
        <end position="64"/>
    </location>
</feature>